<proteinExistence type="predicted"/>
<feature type="region of interest" description="Disordered" evidence="1">
    <location>
        <begin position="140"/>
        <end position="184"/>
    </location>
</feature>
<dbReference type="Proteomes" id="UP000013015">
    <property type="component" value="Unassembled WGS sequence"/>
</dbReference>
<dbReference type="AlphaFoldDB" id="N6X324"/>
<dbReference type="HOGENOM" id="CLU_072989_0_2_11"/>
<evidence type="ECO:0000313" key="3">
    <source>
        <dbReference type="Proteomes" id="UP000013015"/>
    </source>
</evidence>
<dbReference type="AntiFam" id="ANF00006">
    <property type="entry name" value="Translation of CRISPR region"/>
</dbReference>
<organism evidence="2 3">
    <name type="scientific">Schaalia cardiffensis F0333</name>
    <dbReference type="NCBI Taxonomy" id="888050"/>
    <lineage>
        <taxon>Bacteria</taxon>
        <taxon>Bacillati</taxon>
        <taxon>Actinomycetota</taxon>
        <taxon>Actinomycetes</taxon>
        <taxon>Actinomycetales</taxon>
        <taxon>Actinomycetaceae</taxon>
        <taxon>Schaalia</taxon>
    </lineage>
</organism>
<reference evidence="2 3" key="1">
    <citation type="submission" date="2013-03" db="EMBL/GenBank/DDBJ databases">
        <title>Reference genome for the Human Microbiome Project.</title>
        <authorList>
            <person name="Aqrawi P."/>
            <person name="Ayvaz T."/>
            <person name="Bess C."/>
            <person name="Blankenburg K."/>
            <person name="Coyle M."/>
            <person name="Deng J."/>
            <person name="Forbes L."/>
            <person name="Fowler G."/>
            <person name="Francisco L."/>
            <person name="Fu Q."/>
            <person name="Gibbs R."/>
            <person name="Gross S."/>
            <person name="Gubbala S."/>
            <person name="Hale W."/>
            <person name="Hemphill L."/>
            <person name="Highlander S."/>
            <person name="Hirani K."/>
            <person name="Jackson L."/>
            <person name="Jakkamsetti A."/>
            <person name="Javaid M."/>
            <person name="Jayaseelan J.C."/>
            <person name="Jiang H."/>
            <person name="Joshi V."/>
            <person name="Korchina V."/>
            <person name="Kovar C."/>
            <person name="Lara F."/>
            <person name="Lee S."/>
            <person name="Liu Y."/>
            <person name="Mata R."/>
            <person name="Mathew T."/>
            <person name="Munidasa M."/>
            <person name="Muzny D."/>
            <person name="Nazareth L."/>
            <person name="Ngo R."/>
            <person name="Nguyen L."/>
            <person name="Nguyen N."/>
            <person name="Okwuonu G."/>
            <person name="Ongeri F."/>
            <person name="Palculict T."/>
            <person name="Patil S."/>
            <person name="Petrosino J."/>
            <person name="Pham C."/>
            <person name="Pham P."/>
            <person name="Pu L.-L."/>
            <person name="Qin X."/>
            <person name="Qu J."/>
            <person name="Reid J."/>
            <person name="Ross M."/>
            <person name="Ruth R."/>
            <person name="Saada N."/>
            <person name="San Lucas F."/>
            <person name="Santibanez J."/>
            <person name="Shang Y."/>
            <person name="Simmons D."/>
            <person name="Song X.-Z."/>
            <person name="Tang L.-Y."/>
            <person name="Thornton R."/>
            <person name="Warren J."/>
            <person name="Weissenberger G."/>
            <person name="Wilczek-Boney K."/>
            <person name="Worley K."/>
            <person name="Youmans B."/>
            <person name="Zhang J."/>
            <person name="Zhang L."/>
            <person name="Zhao Z."/>
            <person name="Zhou C."/>
            <person name="Zhu D."/>
            <person name="Zhu Y."/>
        </authorList>
    </citation>
    <scope>NUCLEOTIDE SEQUENCE [LARGE SCALE GENOMIC DNA]</scope>
    <source>
        <strain evidence="2 3">F0333</strain>
    </source>
</reference>
<name>N6X324_9ACTO</name>
<comment type="caution">
    <text evidence="2">The sequence shown here is derived from an EMBL/GenBank/DDBJ whole genome shotgun (WGS) entry which is preliminary data.</text>
</comment>
<dbReference type="EMBL" id="AQHZ01000018">
    <property type="protein sequence ID" value="ENO18106.1"/>
    <property type="molecule type" value="Genomic_DNA"/>
</dbReference>
<protein>
    <submittedName>
        <fullName evidence="2">Uncharacterized protein</fullName>
    </submittedName>
</protein>
<dbReference type="AntiFam" id="ANF00057">
    <property type="entry name" value="Translation of E. coli type CRISPR repeat"/>
</dbReference>
<evidence type="ECO:0000313" key="2">
    <source>
        <dbReference type="EMBL" id="ENO18106.1"/>
    </source>
</evidence>
<feature type="compositionally biased region" description="Polar residues" evidence="1">
    <location>
        <begin position="230"/>
        <end position="242"/>
    </location>
</feature>
<feature type="region of interest" description="Disordered" evidence="1">
    <location>
        <begin position="219"/>
        <end position="251"/>
    </location>
</feature>
<dbReference type="eggNOG" id="ENOG5032V99">
    <property type="taxonomic scope" value="Bacteria"/>
</dbReference>
<feature type="compositionally biased region" description="Low complexity" evidence="1">
    <location>
        <begin position="140"/>
        <end position="156"/>
    </location>
</feature>
<gene>
    <name evidence="2" type="ORF">HMPREF9004_1137</name>
</gene>
<feature type="region of interest" description="Disordered" evidence="1">
    <location>
        <begin position="85"/>
        <end position="105"/>
    </location>
</feature>
<sequence length="251" mass="26976">MTHDLVALCAVVTILLVPKAYLKRRSEGLVQVFPNGEPVPQIAKAFATKGAMQTESSLLARKAPVPEHPGHPAGRFIPAHAGSTTQRYAEPPHNAAHPRSRGEHGYQDARRALYAGSSPLTRGAHPKHLHRHPRHRLIPAHAGSTACSPPSSCSSGAHPRSRGEHSMYRGSRAHRVGSSPLTRGAHPIGVAEQIRRRLIPAHAGSTVSRFRHSHVPLAHPRSRGEHCHHNSTPLCQLGSSPLTRGARAGEG</sequence>
<evidence type="ECO:0000256" key="1">
    <source>
        <dbReference type="SAM" id="MobiDB-lite"/>
    </source>
</evidence>
<accession>N6X324</accession>
<dbReference type="STRING" id="888050.HMPREF9004_1137"/>
<keyword evidence="3" id="KW-1185">Reference proteome</keyword>